<dbReference type="InterPro" id="IPR036890">
    <property type="entry name" value="HATPase_C_sf"/>
</dbReference>
<evidence type="ECO:0000256" key="6">
    <source>
        <dbReference type="ARBA" id="ARBA00023012"/>
    </source>
</evidence>
<dbReference type="AlphaFoldDB" id="A0A0M8K6C6"/>
<keyword evidence="7" id="KW-0812">Transmembrane</keyword>
<protein>
    <recommendedName>
        <fullName evidence="2">histidine kinase</fullName>
        <ecNumber evidence="2">2.7.13.3</ecNumber>
    </recommendedName>
</protein>
<dbReference type="Pfam" id="PF02518">
    <property type="entry name" value="HATPase_c"/>
    <property type="match status" value="1"/>
</dbReference>
<dbReference type="InterPro" id="IPR003594">
    <property type="entry name" value="HATPase_dom"/>
</dbReference>
<keyword evidence="6" id="KW-0902">Two-component regulatory system</keyword>
<name>A0A0M8K6C6_9CHLR</name>
<dbReference type="InterPro" id="IPR004358">
    <property type="entry name" value="Sig_transdc_His_kin-like_C"/>
</dbReference>
<feature type="transmembrane region" description="Helical" evidence="7">
    <location>
        <begin position="143"/>
        <end position="163"/>
    </location>
</feature>
<dbReference type="InterPro" id="IPR050736">
    <property type="entry name" value="Sensor_HK_Regulatory"/>
</dbReference>
<evidence type="ECO:0000256" key="2">
    <source>
        <dbReference type="ARBA" id="ARBA00012438"/>
    </source>
</evidence>
<dbReference type="PROSITE" id="PS50109">
    <property type="entry name" value="HIS_KIN"/>
    <property type="match status" value="1"/>
</dbReference>
<dbReference type="Pfam" id="PF00512">
    <property type="entry name" value="HisKA"/>
    <property type="match status" value="1"/>
</dbReference>
<dbReference type="InterPro" id="IPR036097">
    <property type="entry name" value="HisK_dim/P_sf"/>
</dbReference>
<evidence type="ECO:0000313" key="9">
    <source>
        <dbReference type="EMBL" id="GAP61632.1"/>
    </source>
</evidence>
<dbReference type="PRINTS" id="PR00344">
    <property type="entry name" value="BCTRLSENSOR"/>
</dbReference>
<keyword evidence="7" id="KW-0472">Membrane</keyword>
<dbReference type="OrthoDB" id="139058at2"/>
<evidence type="ECO:0000256" key="1">
    <source>
        <dbReference type="ARBA" id="ARBA00000085"/>
    </source>
</evidence>
<keyword evidence="3" id="KW-0597">Phosphoprotein</keyword>
<evidence type="ECO:0000259" key="8">
    <source>
        <dbReference type="PROSITE" id="PS50109"/>
    </source>
</evidence>
<organism evidence="9 10">
    <name type="scientific">Ardenticatena maritima</name>
    <dbReference type="NCBI Taxonomy" id="872965"/>
    <lineage>
        <taxon>Bacteria</taxon>
        <taxon>Bacillati</taxon>
        <taxon>Chloroflexota</taxon>
        <taxon>Ardenticatenia</taxon>
        <taxon>Ardenticatenales</taxon>
        <taxon>Ardenticatenaceae</taxon>
        <taxon>Ardenticatena</taxon>
    </lineage>
</organism>
<sequence>MLTRDQDRRKYDDDIHIAPATIRRALDERVLLTLPVVGVGLALLYLILGIGHVFVLPPDVKRIMAPIAFGSVLLLLGMAWWVRARLPALDPRWAHPLAFGVAMLVWLNSWVHLYLLNDQPQLTTNLAILIIGVGVFYLSWRWFWATVAFVWISWLALALPAGMQPPWDHFFFMMIEATFVGAIIQWIRLRQSYSLEYMHLRDQERKAQLRAALAAAEVANQAKSAFLANMSHELRTPLTAILGYAEMLLEEPHIQQDGIIAPALRRIRRAAHELLQMVSDVLLLANTGADADALSLSRFDLCALVAGEVERQMPRAQRRANDVQMQCDTPIEILSDHEKVSVIVRQLVSNAIKFTRNGRITISIEQTEVEGEPSVLFRVRDTGIGIAPEHMERILQPFMQAQDVWRREEGGMGIGLTIVKTFCDMLGATFSIESTPGEGTIVTVLFPQHGPPHVRANTQQMQAREETAHA</sequence>
<evidence type="ECO:0000256" key="5">
    <source>
        <dbReference type="ARBA" id="ARBA00022777"/>
    </source>
</evidence>
<dbReference type="InParanoid" id="A0A0M8K6C6"/>
<feature type="transmembrane region" description="Helical" evidence="7">
    <location>
        <begin position="30"/>
        <end position="51"/>
    </location>
</feature>
<feature type="transmembrane region" description="Helical" evidence="7">
    <location>
        <begin position="122"/>
        <end position="138"/>
    </location>
</feature>
<feature type="transmembrane region" description="Helical" evidence="7">
    <location>
        <begin position="63"/>
        <end position="82"/>
    </location>
</feature>
<dbReference type="EC" id="2.7.13.3" evidence="2"/>
<dbReference type="CDD" id="cd00082">
    <property type="entry name" value="HisKA"/>
    <property type="match status" value="1"/>
</dbReference>
<dbReference type="Gene3D" id="3.30.565.10">
    <property type="entry name" value="Histidine kinase-like ATPase, C-terminal domain"/>
    <property type="match status" value="1"/>
</dbReference>
<feature type="transmembrane region" description="Helical" evidence="7">
    <location>
        <begin position="94"/>
        <end position="116"/>
    </location>
</feature>
<proteinExistence type="predicted"/>
<dbReference type="GO" id="GO:0000155">
    <property type="term" value="F:phosphorelay sensor kinase activity"/>
    <property type="evidence" value="ECO:0007669"/>
    <property type="project" value="InterPro"/>
</dbReference>
<dbReference type="PANTHER" id="PTHR43711:SF31">
    <property type="entry name" value="HISTIDINE KINASE"/>
    <property type="match status" value="1"/>
</dbReference>
<dbReference type="SUPFAM" id="SSF47384">
    <property type="entry name" value="Homodimeric domain of signal transducing histidine kinase"/>
    <property type="match status" value="1"/>
</dbReference>
<dbReference type="InterPro" id="IPR003661">
    <property type="entry name" value="HisK_dim/P_dom"/>
</dbReference>
<keyword evidence="5" id="KW-0418">Kinase</keyword>
<keyword evidence="7" id="KW-1133">Transmembrane helix</keyword>
<accession>A0A0M8K6C6</accession>
<comment type="catalytic activity">
    <reaction evidence="1">
        <text>ATP + protein L-histidine = ADP + protein N-phospho-L-histidine.</text>
        <dbReference type="EC" id="2.7.13.3"/>
    </reaction>
</comment>
<dbReference type="SUPFAM" id="SSF55874">
    <property type="entry name" value="ATPase domain of HSP90 chaperone/DNA topoisomerase II/histidine kinase"/>
    <property type="match status" value="1"/>
</dbReference>
<keyword evidence="10" id="KW-1185">Reference proteome</keyword>
<dbReference type="SMART" id="SM00387">
    <property type="entry name" value="HATPase_c"/>
    <property type="match status" value="1"/>
</dbReference>
<evidence type="ECO:0000256" key="3">
    <source>
        <dbReference type="ARBA" id="ARBA00022553"/>
    </source>
</evidence>
<reference evidence="9 10" key="1">
    <citation type="journal article" date="2015" name="Genome Announc.">
        <title>Draft Genome Sequence of a Heterotrophic Facultative Anaerobic Thermophilic Bacterium, Ardenticatena maritima Strain 110ST.</title>
        <authorList>
            <person name="Kawaichi S."/>
            <person name="Yoshida T."/>
            <person name="Sako Y."/>
            <person name="Nakamura R."/>
        </authorList>
    </citation>
    <scope>NUCLEOTIDE SEQUENCE [LARGE SCALE GENOMIC DNA]</scope>
    <source>
        <strain evidence="9 10">110S</strain>
    </source>
</reference>
<dbReference type="RefSeq" id="WP_054491587.1">
    <property type="nucleotide sequence ID" value="NZ_BBZA01000003.1"/>
</dbReference>
<dbReference type="EMBL" id="BBZA01000003">
    <property type="protein sequence ID" value="GAP61632.1"/>
    <property type="molecule type" value="Genomic_DNA"/>
</dbReference>
<dbReference type="Gene3D" id="1.10.287.130">
    <property type="match status" value="1"/>
</dbReference>
<dbReference type="Proteomes" id="UP000037784">
    <property type="component" value="Unassembled WGS sequence"/>
</dbReference>
<dbReference type="InterPro" id="IPR005467">
    <property type="entry name" value="His_kinase_dom"/>
</dbReference>
<dbReference type="SMART" id="SM00388">
    <property type="entry name" value="HisKA"/>
    <property type="match status" value="1"/>
</dbReference>
<comment type="caution">
    <text evidence="9">The sequence shown here is derived from an EMBL/GenBank/DDBJ whole genome shotgun (WGS) entry which is preliminary data.</text>
</comment>
<feature type="domain" description="Histidine kinase" evidence="8">
    <location>
        <begin position="229"/>
        <end position="450"/>
    </location>
</feature>
<reference evidence="10" key="2">
    <citation type="submission" date="2015-08" db="EMBL/GenBank/DDBJ databases">
        <title>Draft Genome Sequence of a Heterotrophic Facultative Anaerobic Bacterium Ardenticatena maritima Strain 110S.</title>
        <authorList>
            <person name="Kawaichi S."/>
            <person name="Yoshida T."/>
            <person name="Sako Y."/>
            <person name="Nakamura R."/>
        </authorList>
    </citation>
    <scope>NUCLEOTIDE SEQUENCE [LARGE SCALE GENOMIC DNA]</scope>
    <source>
        <strain evidence="10">110S</strain>
    </source>
</reference>
<evidence type="ECO:0000313" key="10">
    <source>
        <dbReference type="Proteomes" id="UP000037784"/>
    </source>
</evidence>
<dbReference type="PANTHER" id="PTHR43711">
    <property type="entry name" value="TWO-COMPONENT HISTIDINE KINASE"/>
    <property type="match status" value="1"/>
</dbReference>
<keyword evidence="4" id="KW-0808">Transferase</keyword>
<gene>
    <name evidence="9" type="ORF">ARMA_0055</name>
</gene>
<evidence type="ECO:0000256" key="4">
    <source>
        <dbReference type="ARBA" id="ARBA00022679"/>
    </source>
</evidence>
<evidence type="ECO:0000256" key="7">
    <source>
        <dbReference type="SAM" id="Phobius"/>
    </source>
</evidence>